<dbReference type="Gene3D" id="3.20.80.10">
    <property type="entry name" value="Regulatory factor, effector binding domain"/>
    <property type="match status" value="1"/>
</dbReference>
<dbReference type="AlphaFoldDB" id="A0A4P7U8T8"/>
<reference evidence="3 4" key="1">
    <citation type="journal article" date="2008" name="Int. J. Syst. Evol. Microbiol.">
        <title>Nocardioides daphniae sp. nov., isolated from Daphnia cucullata (Crustacea: Cladocera).</title>
        <authorList>
            <person name="Toth E.M."/>
            <person name="Keki Z."/>
            <person name="Homonnay Z.G."/>
            <person name="Borsodi A.K."/>
            <person name="Marialigeti K."/>
            <person name="Schumann P."/>
        </authorList>
    </citation>
    <scope>NUCLEOTIDE SEQUENCE [LARGE SCALE GENOMIC DNA]</scope>
    <source>
        <strain evidence="3 4">JCM 16608</strain>
    </source>
</reference>
<dbReference type="InterPro" id="IPR011256">
    <property type="entry name" value="Reg_factor_effector_dom_sf"/>
</dbReference>
<organism evidence="3 4">
    <name type="scientific">Nocardioides daphniae</name>
    <dbReference type="NCBI Taxonomy" id="402297"/>
    <lineage>
        <taxon>Bacteria</taxon>
        <taxon>Bacillati</taxon>
        <taxon>Actinomycetota</taxon>
        <taxon>Actinomycetes</taxon>
        <taxon>Propionibacteriales</taxon>
        <taxon>Nocardioidaceae</taxon>
        <taxon>Nocardioides</taxon>
    </lineage>
</organism>
<dbReference type="SUPFAM" id="SSF55136">
    <property type="entry name" value="Probable bacterial effector-binding domain"/>
    <property type="match status" value="1"/>
</dbReference>
<dbReference type="Pfam" id="PF06445">
    <property type="entry name" value="GyrI-like"/>
    <property type="match status" value="1"/>
</dbReference>
<dbReference type="EMBL" id="CP038462">
    <property type="protein sequence ID" value="QCC76500.1"/>
    <property type="molecule type" value="Genomic_DNA"/>
</dbReference>
<proteinExistence type="predicted"/>
<evidence type="ECO:0000313" key="3">
    <source>
        <dbReference type="EMBL" id="QCC76500.1"/>
    </source>
</evidence>
<feature type="domain" description="GyrI-like small molecule binding" evidence="1">
    <location>
        <begin position="86"/>
        <end position="162"/>
    </location>
</feature>
<evidence type="ECO:0000313" key="2">
    <source>
        <dbReference type="EMBL" id="GGD06101.1"/>
    </source>
</evidence>
<dbReference type="InterPro" id="IPR029442">
    <property type="entry name" value="GyrI-like"/>
</dbReference>
<gene>
    <name evidence="3" type="ORF">E2C04_03410</name>
    <name evidence="2" type="ORF">GCM10007231_01020</name>
</gene>
<reference evidence="2" key="5">
    <citation type="submission" date="2024-05" db="EMBL/GenBank/DDBJ databases">
        <authorList>
            <person name="Sun Q."/>
            <person name="Sedlacek I."/>
        </authorList>
    </citation>
    <scope>NUCLEOTIDE SEQUENCE</scope>
    <source>
        <strain evidence="2">CCM 7403</strain>
    </source>
</reference>
<dbReference type="RefSeq" id="WP_135831549.1">
    <property type="nucleotide sequence ID" value="NZ_BMCK01000001.1"/>
</dbReference>
<protein>
    <submittedName>
        <fullName evidence="2 3">Transcriptional regulator</fullName>
    </submittedName>
</protein>
<dbReference type="Proteomes" id="UP000297025">
    <property type="component" value="Chromosome"/>
</dbReference>
<sequence>MSARPVPLVLSTEPFTTPTQVDLPDDVVVVLLRHECVTMEEIVEIFDGGFTVLSGLEPIGPGFACYDGDVSATFDLTLGFPVGVHAQGLPADLPDGVEHGKFPDGPAWVVSHRGAYDGLPEAWAGLLAAVGAEGAEDGSRFVEIYVDDPSRTAPEELRTDLVLLPASAAKL</sequence>
<keyword evidence="5" id="KW-1185">Reference proteome</keyword>
<reference evidence="5" key="3">
    <citation type="journal article" date="2019" name="Int. J. Syst. Evol. Microbiol.">
        <title>The Global Catalogue of Microorganisms (GCM) 10K type strain sequencing project: providing services to taxonomists for standard genome sequencing and annotation.</title>
        <authorList>
            <consortium name="The Broad Institute Genomics Platform"/>
            <consortium name="The Broad Institute Genome Sequencing Center for Infectious Disease"/>
            <person name="Wu L."/>
            <person name="Ma J."/>
        </authorList>
    </citation>
    <scope>NUCLEOTIDE SEQUENCE [LARGE SCALE GENOMIC DNA]</scope>
    <source>
        <strain evidence="5">CCM 7403</strain>
    </source>
</reference>
<dbReference type="KEGG" id="ndp:E2C04_03410"/>
<name>A0A4P7U8T8_9ACTN</name>
<evidence type="ECO:0000313" key="5">
    <source>
        <dbReference type="Proteomes" id="UP000630594"/>
    </source>
</evidence>
<evidence type="ECO:0000313" key="4">
    <source>
        <dbReference type="Proteomes" id="UP000297025"/>
    </source>
</evidence>
<dbReference type="OrthoDB" id="795001at2"/>
<evidence type="ECO:0000259" key="1">
    <source>
        <dbReference type="Pfam" id="PF06445"/>
    </source>
</evidence>
<dbReference type="EMBL" id="BMCK01000001">
    <property type="protein sequence ID" value="GGD06101.1"/>
    <property type="molecule type" value="Genomic_DNA"/>
</dbReference>
<dbReference type="Proteomes" id="UP000630594">
    <property type="component" value="Unassembled WGS sequence"/>
</dbReference>
<reference evidence="3" key="4">
    <citation type="submission" date="2019-03" db="EMBL/GenBank/DDBJ databases">
        <authorList>
            <person name="Huang Y."/>
        </authorList>
    </citation>
    <scope>NUCLEOTIDE SEQUENCE</scope>
    <source>
        <strain evidence="3">JCM 16608</strain>
    </source>
</reference>
<accession>A0A4P7U8T8</accession>
<reference evidence="2" key="2">
    <citation type="journal article" date="2014" name="Int. J. Syst. Evol. Microbiol.">
        <title>Complete genome of a new Firmicutes species belonging to the dominant human colonic microbiota ('Ruminococcus bicirculans') reveals two chromosomes and a selective capacity to utilize plant glucans.</title>
        <authorList>
            <consortium name="NISC Comparative Sequencing Program"/>
            <person name="Wegmann U."/>
            <person name="Louis P."/>
            <person name="Goesmann A."/>
            <person name="Henrissat B."/>
            <person name="Duncan S.H."/>
            <person name="Flint H.J."/>
        </authorList>
    </citation>
    <scope>NUCLEOTIDE SEQUENCE</scope>
    <source>
        <strain evidence="2">CCM 7403</strain>
    </source>
</reference>